<name>A0A1G9A250_ANEMI</name>
<dbReference type="InterPro" id="IPR036396">
    <property type="entry name" value="Cyt_P450_sf"/>
</dbReference>
<dbReference type="Pfam" id="PF00067">
    <property type="entry name" value="p450"/>
    <property type="match status" value="1"/>
</dbReference>
<protein>
    <submittedName>
        <fullName evidence="8">Pimeloyl-[acyl-carrier protein] synthase</fullName>
    </submittedName>
</protein>
<dbReference type="PRINTS" id="PR00385">
    <property type="entry name" value="P450"/>
</dbReference>
<evidence type="ECO:0000256" key="7">
    <source>
        <dbReference type="RuleBase" id="RU000461"/>
    </source>
</evidence>
<dbReference type="GO" id="GO:0020037">
    <property type="term" value="F:heme binding"/>
    <property type="evidence" value="ECO:0007669"/>
    <property type="project" value="InterPro"/>
</dbReference>
<evidence type="ECO:0000256" key="2">
    <source>
        <dbReference type="ARBA" id="ARBA00022617"/>
    </source>
</evidence>
<organism evidence="8 9">
    <name type="scientific">Aneurinibacillus migulanus</name>
    <name type="common">Bacillus migulanus</name>
    <dbReference type="NCBI Taxonomy" id="47500"/>
    <lineage>
        <taxon>Bacteria</taxon>
        <taxon>Bacillati</taxon>
        <taxon>Bacillota</taxon>
        <taxon>Bacilli</taxon>
        <taxon>Bacillales</taxon>
        <taxon>Paenibacillaceae</taxon>
        <taxon>Aneurinibacillus group</taxon>
        <taxon>Aneurinibacillus</taxon>
    </lineage>
</organism>
<dbReference type="InterPro" id="IPR001128">
    <property type="entry name" value="Cyt_P450"/>
</dbReference>
<evidence type="ECO:0000256" key="3">
    <source>
        <dbReference type="ARBA" id="ARBA00022723"/>
    </source>
</evidence>
<evidence type="ECO:0000313" key="9">
    <source>
        <dbReference type="Proteomes" id="UP000182836"/>
    </source>
</evidence>
<keyword evidence="5 7" id="KW-0408">Iron</keyword>
<keyword evidence="3 7" id="KW-0479">Metal-binding</keyword>
<keyword evidence="4 7" id="KW-0560">Oxidoreductase</keyword>
<gene>
    <name evidence="8" type="ORF">SAMN04487909_14337</name>
</gene>
<keyword evidence="6 7" id="KW-0503">Monooxygenase</keyword>
<dbReference type="EMBL" id="FNED01000043">
    <property type="protein sequence ID" value="SDK20675.1"/>
    <property type="molecule type" value="Genomic_DNA"/>
</dbReference>
<dbReference type="GO" id="GO:0004497">
    <property type="term" value="F:monooxygenase activity"/>
    <property type="evidence" value="ECO:0007669"/>
    <property type="project" value="UniProtKB-KW"/>
</dbReference>
<keyword evidence="2 7" id="KW-0349">Heme</keyword>
<dbReference type="AlphaFoldDB" id="A0A1G9A250"/>
<dbReference type="PANTHER" id="PTHR46696">
    <property type="entry name" value="P450, PUTATIVE (EUROFUNG)-RELATED"/>
    <property type="match status" value="1"/>
</dbReference>
<dbReference type="PANTHER" id="PTHR46696:SF4">
    <property type="entry name" value="BIOTIN BIOSYNTHESIS CYTOCHROME P450"/>
    <property type="match status" value="1"/>
</dbReference>
<dbReference type="SUPFAM" id="SSF48264">
    <property type="entry name" value="Cytochrome P450"/>
    <property type="match status" value="1"/>
</dbReference>
<dbReference type="Proteomes" id="UP000182836">
    <property type="component" value="Unassembled WGS sequence"/>
</dbReference>
<evidence type="ECO:0000256" key="4">
    <source>
        <dbReference type="ARBA" id="ARBA00023002"/>
    </source>
</evidence>
<dbReference type="GO" id="GO:0005506">
    <property type="term" value="F:iron ion binding"/>
    <property type="evidence" value="ECO:0007669"/>
    <property type="project" value="InterPro"/>
</dbReference>
<dbReference type="FunFam" id="1.10.630.10:FF:000018">
    <property type="entry name" value="Cytochrome P450 monooxygenase"/>
    <property type="match status" value="1"/>
</dbReference>
<evidence type="ECO:0000256" key="1">
    <source>
        <dbReference type="ARBA" id="ARBA00010617"/>
    </source>
</evidence>
<evidence type="ECO:0000256" key="5">
    <source>
        <dbReference type="ARBA" id="ARBA00023004"/>
    </source>
</evidence>
<dbReference type="Gene3D" id="1.10.630.10">
    <property type="entry name" value="Cytochrome P450"/>
    <property type="match status" value="1"/>
</dbReference>
<dbReference type="PRINTS" id="PR00359">
    <property type="entry name" value="BP450"/>
</dbReference>
<accession>A0A1G9A250</accession>
<dbReference type="InterPro" id="IPR002397">
    <property type="entry name" value="Cyt_P450_B"/>
</dbReference>
<proteinExistence type="inferred from homology"/>
<dbReference type="InterPro" id="IPR017972">
    <property type="entry name" value="Cyt_P450_CS"/>
</dbReference>
<comment type="similarity">
    <text evidence="1 7">Belongs to the cytochrome P450 family.</text>
</comment>
<dbReference type="GO" id="GO:0016705">
    <property type="term" value="F:oxidoreductase activity, acting on paired donors, with incorporation or reduction of molecular oxygen"/>
    <property type="evidence" value="ECO:0007669"/>
    <property type="project" value="InterPro"/>
</dbReference>
<evidence type="ECO:0000313" key="8">
    <source>
        <dbReference type="EMBL" id="SDK20675.1"/>
    </source>
</evidence>
<reference evidence="8 9" key="1">
    <citation type="submission" date="2016-10" db="EMBL/GenBank/DDBJ databases">
        <authorList>
            <person name="de Groot N.N."/>
        </authorList>
    </citation>
    <scope>NUCLEOTIDE SEQUENCE [LARGE SCALE GENOMIC DNA]</scope>
    <source>
        <strain evidence="8 9">DSM 2895</strain>
    </source>
</reference>
<sequence length="412" mass="46480">MSEKQCIMPSVSKVGERLGLNPLSPPFLENPYPFYHELRATSPVHWLSSVQPEGWFITGYKEAAAILKDARFEKRMRIPQISQAYEPLVQIQKNMMLFQNPPDHTRLRTLTNKALSPFITGSLQLYIEETAQELLAQVKEAGTMDLISDFAFPLPVLVIAKLLGVPAEDRAQFREWASVMVRTIDLSRTATTLSAGGEMAHKLIDYFHCLFTQRRKHPQDDVISALLAVREQEDKMNEEELVATCILLLVAGHETTVNLVGNGMLALLRHPDQLHKLREAPALISTAVEEFLRYESPTQMTVRFAAEDVEIGNVLIRKDEQMYIVLGAANRDPSVFPKPDQLDITRNPNPHLAFGAGIHFCLGALLARMEARIAINTLLHQLPYLHLESVTPQWRDLVGFRGLQSLPISFME</sequence>
<dbReference type="CDD" id="cd20625">
    <property type="entry name" value="CYP164-like"/>
    <property type="match status" value="1"/>
</dbReference>
<dbReference type="PROSITE" id="PS00086">
    <property type="entry name" value="CYTOCHROME_P450"/>
    <property type="match status" value="1"/>
</dbReference>
<evidence type="ECO:0000256" key="6">
    <source>
        <dbReference type="ARBA" id="ARBA00023033"/>
    </source>
</evidence>